<dbReference type="GO" id="GO:1900376">
    <property type="term" value="P:regulation of secondary metabolite biosynthetic process"/>
    <property type="evidence" value="ECO:0007669"/>
    <property type="project" value="TreeGrafter"/>
</dbReference>
<comment type="similarity">
    <text evidence="2">Belongs to the Fur family.</text>
</comment>
<sequence length="145" mass="16550">MQDARNQFFHFLAKKKLKFTSQRGLIFDVFWQTSDHVSPEELYNLVKQSDPQVGQATVYRTLKLLSEAGIAREVNFGDGVTRYEPTFGHAHHDHLICSSCGRSVEVMDSQIEKLQEQLAKDHNFTLTGHKMYLFGVCPECRSAGK</sequence>
<dbReference type="InterPro" id="IPR002481">
    <property type="entry name" value="FUR"/>
</dbReference>
<reference evidence="14 15" key="1">
    <citation type="submission" date="2016-10" db="EMBL/GenBank/DDBJ databases">
        <authorList>
            <person name="de Groot N.N."/>
        </authorList>
    </citation>
    <scope>NUCLEOTIDE SEQUENCE [LARGE SCALE GENOMIC DNA]</scope>
    <source>
        <strain evidence="14 15">ASO4-2</strain>
    </source>
</reference>
<dbReference type="AlphaFoldDB" id="A0A1G6E2K7"/>
<comment type="subunit">
    <text evidence="3">Homodimer.</text>
</comment>
<comment type="cofactor">
    <cofactor evidence="12">
        <name>Zn(2+)</name>
        <dbReference type="ChEBI" id="CHEBI:29105"/>
    </cofactor>
    <text evidence="12">Binds 1 zinc ion per subunit.</text>
</comment>
<keyword evidence="7 12" id="KW-0479">Metal-binding</keyword>
<dbReference type="InterPro" id="IPR043135">
    <property type="entry name" value="Fur_C"/>
</dbReference>
<evidence type="ECO:0000256" key="12">
    <source>
        <dbReference type="PIRSR" id="PIRSR602481-1"/>
    </source>
</evidence>
<evidence type="ECO:0000256" key="8">
    <source>
        <dbReference type="ARBA" id="ARBA00022833"/>
    </source>
</evidence>
<dbReference type="PANTHER" id="PTHR33202:SF2">
    <property type="entry name" value="FERRIC UPTAKE REGULATION PROTEIN"/>
    <property type="match status" value="1"/>
</dbReference>
<dbReference type="PANTHER" id="PTHR33202">
    <property type="entry name" value="ZINC UPTAKE REGULATION PROTEIN"/>
    <property type="match status" value="1"/>
</dbReference>
<keyword evidence="11" id="KW-0804">Transcription</keyword>
<feature type="binding site" evidence="12">
    <location>
        <position position="97"/>
    </location>
    <ligand>
        <name>Zn(2+)</name>
        <dbReference type="ChEBI" id="CHEBI:29105"/>
    </ligand>
</feature>
<feature type="binding site" evidence="13">
    <location>
        <position position="112"/>
    </location>
    <ligand>
        <name>Fe cation</name>
        <dbReference type="ChEBI" id="CHEBI:24875"/>
    </ligand>
</feature>
<feature type="binding site" evidence="12">
    <location>
        <position position="137"/>
    </location>
    <ligand>
        <name>Zn(2+)</name>
        <dbReference type="ChEBI" id="CHEBI:29105"/>
    </ligand>
</feature>
<dbReference type="GO" id="GO:0008270">
    <property type="term" value="F:zinc ion binding"/>
    <property type="evidence" value="ECO:0007669"/>
    <property type="project" value="TreeGrafter"/>
</dbReference>
<keyword evidence="6" id="KW-0678">Repressor</keyword>
<dbReference type="Proteomes" id="UP000198771">
    <property type="component" value="Unassembled WGS sequence"/>
</dbReference>
<gene>
    <name evidence="14" type="ORF">SAMN05660653_02555</name>
</gene>
<evidence type="ECO:0000256" key="10">
    <source>
        <dbReference type="ARBA" id="ARBA00023125"/>
    </source>
</evidence>
<evidence type="ECO:0000256" key="13">
    <source>
        <dbReference type="PIRSR" id="PIRSR602481-2"/>
    </source>
</evidence>
<dbReference type="Gene3D" id="1.10.10.10">
    <property type="entry name" value="Winged helix-like DNA-binding domain superfamily/Winged helix DNA-binding domain"/>
    <property type="match status" value="1"/>
</dbReference>
<keyword evidence="10" id="KW-0238">DNA-binding</keyword>
<dbReference type="SUPFAM" id="SSF46785">
    <property type="entry name" value="Winged helix' DNA-binding domain"/>
    <property type="match status" value="1"/>
</dbReference>
<dbReference type="GO" id="GO:0005829">
    <property type="term" value="C:cytosol"/>
    <property type="evidence" value="ECO:0007669"/>
    <property type="project" value="TreeGrafter"/>
</dbReference>
<feature type="binding site" evidence="12">
    <location>
        <position position="140"/>
    </location>
    <ligand>
        <name>Zn(2+)</name>
        <dbReference type="ChEBI" id="CHEBI:29105"/>
    </ligand>
</feature>
<evidence type="ECO:0000256" key="7">
    <source>
        <dbReference type="ARBA" id="ARBA00022723"/>
    </source>
</evidence>
<dbReference type="GO" id="GO:0000976">
    <property type="term" value="F:transcription cis-regulatory region binding"/>
    <property type="evidence" value="ECO:0007669"/>
    <property type="project" value="TreeGrafter"/>
</dbReference>
<dbReference type="OrthoDB" id="8659436at2"/>
<evidence type="ECO:0000256" key="11">
    <source>
        <dbReference type="ARBA" id="ARBA00023163"/>
    </source>
</evidence>
<feature type="binding site" evidence="13">
    <location>
        <position position="129"/>
    </location>
    <ligand>
        <name>Fe cation</name>
        <dbReference type="ChEBI" id="CHEBI:24875"/>
    </ligand>
</feature>
<keyword evidence="5" id="KW-0963">Cytoplasm</keyword>
<dbReference type="Pfam" id="PF01475">
    <property type="entry name" value="FUR"/>
    <property type="match status" value="1"/>
</dbReference>
<dbReference type="RefSeq" id="WP_092122415.1">
    <property type="nucleotide sequence ID" value="NZ_FMXO01000015.1"/>
</dbReference>
<comment type="cofactor">
    <cofactor evidence="13">
        <name>Mn(2+)</name>
        <dbReference type="ChEBI" id="CHEBI:29035"/>
    </cofactor>
    <cofactor evidence="13">
        <name>Fe(2+)</name>
        <dbReference type="ChEBI" id="CHEBI:29033"/>
    </cofactor>
    <text evidence="13">Binds 1 Mn(2+) or Fe(2+) ion per subunit.</text>
</comment>
<dbReference type="GO" id="GO:0045892">
    <property type="term" value="P:negative regulation of DNA-templated transcription"/>
    <property type="evidence" value="ECO:0007669"/>
    <property type="project" value="TreeGrafter"/>
</dbReference>
<dbReference type="Gene3D" id="3.30.1490.190">
    <property type="match status" value="1"/>
</dbReference>
<name>A0A1G6E2K7_9BACT</name>
<dbReference type="EMBL" id="FMXO01000015">
    <property type="protein sequence ID" value="SDB51570.1"/>
    <property type="molecule type" value="Genomic_DNA"/>
</dbReference>
<dbReference type="CDD" id="cd07153">
    <property type="entry name" value="Fur_like"/>
    <property type="match status" value="1"/>
</dbReference>
<dbReference type="InterPro" id="IPR036388">
    <property type="entry name" value="WH-like_DNA-bd_sf"/>
</dbReference>
<feature type="binding site" evidence="13">
    <location>
        <position position="93"/>
    </location>
    <ligand>
        <name>Fe cation</name>
        <dbReference type="ChEBI" id="CHEBI:24875"/>
    </ligand>
</feature>
<evidence type="ECO:0000313" key="15">
    <source>
        <dbReference type="Proteomes" id="UP000198771"/>
    </source>
</evidence>
<evidence type="ECO:0000256" key="4">
    <source>
        <dbReference type="ARBA" id="ARBA00020910"/>
    </source>
</evidence>
<evidence type="ECO:0000256" key="1">
    <source>
        <dbReference type="ARBA" id="ARBA00004496"/>
    </source>
</evidence>
<dbReference type="GO" id="GO:0003700">
    <property type="term" value="F:DNA-binding transcription factor activity"/>
    <property type="evidence" value="ECO:0007669"/>
    <property type="project" value="InterPro"/>
</dbReference>
<feature type="binding site" evidence="13">
    <location>
        <position position="91"/>
    </location>
    <ligand>
        <name>Fe cation</name>
        <dbReference type="ChEBI" id="CHEBI:24875"/>
    </ligand>
</feature>
<accession>A0A1G6E2K7</accession>
<protein>
    <recommendedName>
        <fullName evidence="4">Ferric uptake regulation protein</fullName>
    </recommendedName>
</protein>
<evidence type="ECO:0000256" key="6">
    <source>
        <dbReference type="ARBA" id="ARBA00022491"/>
    </source>
</evidence>
<evidence type="ECO:0000256" key="2">
    <source>
        <dbReference type="ARBA" id="ARBA00007957"/>
    </source>
</evidence>
<keyword evidence="13" id="KW-0408">Iron</keyword>
<feature type="binding site" evidence="12">
    <location>
        <position position="100"/>
    </location>
    <ligand>
        <name>Zn(2+)</name>
        <dbReference type="ChEBI" id="CHEBI:29105"/>
    </ligand>
</feature>
<keyword evidence="8 12" id="KW-0862">Zinc</keyword>
<keyword evidence="15" id="KW-1185">Reference proteome</keyword>
<evidence type="ECO:0000313" key="14">
    <source>
        <dbReference type="EMBL" id="SDB51570.1"/>
    </source>
</evidence>
<proteinExistence type="inferred from homology"/>
<dbReference type="InterPro" id="IPR036390">
    <property type="entry name" value="WH_DNA-bd_sf"/>
</dbReference>
<keyword evidence="9" id="KW-0805">Transcription regulation</keyword>
<comment type="subcellular location">
    <subcellularLocation>
        <location evidence="1">Cytoplasm</location>
    </subcellularLocation>
</comment>
<dbReference type="STRING" id="617002.SAMN05660653_02555"/>
<evidence type="ECO:0000256" key="9">
    <source>
        <dbReference type="ARBA" id="ARBA00023015"/>
    </source>
</evidence>
<evidence type="ECO:0000256" key="5">
    <source>
        <dbReference type="ARBA" id="ARBA00022490"/>
    </source>
</evidence>
<evidence type="ECO:0000256" key="3">
    <source>
        <dbReference type="ARBA" id="ARBA00011738"/>
    </source>
</evidence>
<organism evidence="14 15">
    <name type="scientific">Desulfonatronum thiosulfatophilum</name>
    <dbReference type="NCBI Taxonomy" id="617002"/>
    <lineage>
        <taxon>Bacteria</taxon>
        <taxon>Pseudomonadati</taxon>
        <taxon>Thermodesulfobacteriota</taxon>
        <taxon>Desulfovibrionia</taxon>
        <taxon>Desulfovibrionales</taxon>
        <taxon>Desulfonatronaceae</taxon>
        <taxon>Desulfonatronum</taxon>
    </lineage>
</organism>